<keyword evidence="2" id="KW-0472">Membrane</keyword>
<protein>
    <submittedName>
        <fullName evidence="3">Uncharacterized protein</fullName>
    </submittedName>
</protein>
<dbReference type="InParanoid" id="A0A067R8M3"/>
<keyword evidence="2" id="KW-1133">Transmembrane helix</keyword>
<dbReference type="Proteomes" id="UP000027135">
    <property type="component" value="Unassembled WGS sequence"/>
</dbReference>
<dbReference type="AlphaFoldDB" id="A0A067R8M3"/>
<feature type="compositionally biased region" description="Basic and acidic residues" evidence="1">
    <location>
        <begin position="117"/>
        <end position="128"/>
    </location>
</feature>
<sequence length="153" mass="16818">MKWLAGGSFAALVFIAVILLVTALRRKFKKPSKSIISPPSTDKCDRSFSPECTDSSTDESVSICKPLRRSPRLIHPTRCTACTTSSPSPSSSKSLLTEKSSSTLKISKIPRRRQSNLRREFHDTKFLKGEPNVRGPVRAKEAPATLIFGSPKS</sequence>
<feature type="compositionally biased region" description="Low complexity" evidence="1">
    <location>
        <begin position="83"/>
        <end position="107"/>
    </location>
</feature>
<proteinExistence type="predicted"/>
<keyword evidence="2" id="KW-0812">Transmembrane</keyword>
<dbReference type="EMBL" id="KK852864">
    <property type="protein sequence ID" value="KDR14780.1"/>
    <property type="molecule type" value="Genomic_DNA"/>
</dbReference>
<feature type="transmembrane region" description="Helical" evidence="2">
    <location>
        <begin position="6"/>
        <end position="24"/>
    </location>
</feature>
<accession>A0A067R8M3</accession>
<feature type="region of interest" description="Disordered" evidence="1">
    <location>
        <begin position="78"/>
        <end position="138"/>
    </location>
</feature>
<evidence type="ECO:0000256" key="1">
    <source>
        <dbReference type="SAM" id="MobiDB-lite"/>
    </source>
</evidence>
<keyword evidence="4" id="KW-1185">Reference proteome</keyword>
<evidence type="ECO:0000256" key="2">
    <source>
        <dbReference type="SAM" id="Phobius"/>
    </source>
</evidence>
<evidence type="ECO:0000313" key="3">
    <source>
        <dbReference type="EMBL" id="KDR14780.1"/>
    </source>
</evidence>
<feature type="region of interest" description="Disordered" evidence="1">
    <location>
        <begin position="32"/>
        <end position="58"/>
    </location>
</feature>
<name>A0A067R8M3_ZOONE</name>
<evidence type="ECO:0000313" key="4">
    <source>
        <dbReference type="Proteomes" id="UP000027135"/>
    </source>
</evidence>
<gene>
    <name evidence="3" type="ORF">L798_11573</name>
</gene>
<organism evidence="3 4">
    <name type="scientific">Zootermopsis nevadensis</name>
    <name type="common">Dampwood termite</name>
    <dbReference type="NCBI Taxonomy" id="136037"/>
    <lineage>
        <taxon>Eukaryota</taxon>
        <taxon>Metazoa</taxon>
        <taxon>Ecdysozoa</taxon>
        <taxon>Arthropoda</taxon>
        <taxon>Hexapoda</taxon>
        <taxon>Insecta</taxon>
        <taxon>Pterygota</taxon>
        <taxon>Neoptera</taxon>
        <taxon>Polyneoptera</taxon>
        <taxon>Dictyoptera</taxon>
        <taxon>Blattodea</taxon>
        <taxon>Blattoidea</taxon>
        <taxon>Termitoidae</taxon>
        <taxon>Termopsidae</taxon>
        <taxon>Zootermopsis</taxon>
    </lineage>
</organism>
<reference evidence="3 4" key="1">
    <citation type="journal article" date="2014" name="Nat. Commun.">
        <title>Molecular traces of alternative social organization in a termite genome.</title>
        <authorList>
            <person name="Terrapon N."/>
            <person name="Li C."/>
            <person name="Robertson H.M."/>
            <person name="Ji L."/>
            <person name="Meng X."/>
            <person name="Booth W."/>
            <person name="Chen Z."/>
            <person name="Childers C.P."/>
            <person name="Glastad K.M."/>
            <person name="Gokhale K."/>
            <person name="Gowin J."/>
            <person name="Gronenberg W."/>
            <person name="Hermansen R.A."/>
            <person name="Hu H."/>
            <person name="Hunt B.G."/>
            <person name="Huylmans A.K."/>
            <person name="Khalil S.M."/>
            <person name="Mitchell R.D."/>
            <person name="Munoz-Torres M.C."/>
            <person name="Mustard J.A."/>
            <person name="Pan H."/>
            <person name="Reese J.T."/>
            <person name="Scharf M.E."/>
            <person name="Sun F."/>
            <person name="Vogel H."/>
            <person name="Xiao J."/>
            <person name="Yang W."/>
            <person name="Yang Z."/>
            <person name="Yang Z."/>
            <person name="Zhou J."/>
            <person name="Zhu J."/>
            <person name="Brent C.S."/>
            <person name="Elsik C.G."/>
            <person name="Goodisman M.A."/>
            <person name="Liberles D.A."/>
            <person name="Roe R.M."/>
            <person name="Vargo E.L."/>
            <person name="Vilcinskas A."/>
            <person name="Wang J."/>
            <person name="Bornberg-Bauer E."/>
            <person name="Korb J."/>
            <person name="Zhang G."/>
            <person name="Liebig J."/>
        </authorList>
    </citation>
    <scope>NUCLEOTIDE SEQUENCE [LARGE SCALE GENOMIC DNA]</scope>
    <source>
        <tissue evidence="3">Whole organism</tissue>
    </source>
</reference>